<accession>A0A1Z5RIX5</accession>
<dbReference type="AlphaFoldDB" id="A0A1Z5RIX5"/>
<dbReference type="EMBL" id="CM000764">
    <property type="protein sequence ID" value="OQU83549.1"/>
    <property type="molecule type" value="Genomic_DNA"/>
</dbReference>
<evidence type="ECO:0000313" key="2">
    <source>
        <dbReference type="Proteomes" id="UP000000768"/>
    </source>
</evidence>
<gene>
    <name evidence="1" type="ORF">SORBI_3005G132501</name>
</gene>
<sequence length="53" mass="5814">MGGFRFRTSRPASVALYAFLAFLNLFALVLAVGAKHCRSTGKARSCCRRIYGT</sequence>
<protein>
    <submittedName>
        <fullName evidence="1">Uncharacterized protein</fullName>
    </submittedName>
</protein>
<reference evidence="2" key="2">
    <citation type="journal article" date="2018" name="Plant J.">
        <title>The Sorghum bicolor reference genome: improved assembly, gene annotations, a transcriptome atlas, and signatures of genome organization.</title>
        <authorList>
            <person name="McCormick R.F."/>
            <person name="Truong S.K."/>
            <person name="Sreedasyam A."/>
            <person name="Jenkins J."/>
            <person name="Shu S."/>
            <person name="Sims D."/>
            <person name="Kennedy M."/>
            <person name="Amirebrahimi M."/>
            <person name="Weers B.D."/>
            <person name="McKinley B."/>
            <person name="Mattison A."/>
            <person name="Morishige D.T."/>
            <person name="Grimwood J."/>
            <person name="Schmutz J."/>
            <person name="Mullet J.E."/>
        </authorList>
    </citation>
    <scope>NUCLEOTIDE SEQUENCE [LARGE SCALE GENOMIC DNA]</scope>
    <source>
        <strain evidence="2">cv. BTx623</strain>
    </source>
</reference>
<proteinExistence type="predicted"/>
<organism evidence="1 2">
    <name type="scientific">Sorghum bicolor</name>
    <name type="common">Sorghum</name>
    <name type="synonym">Sorghum vulgare</name>
    <dbReference type="NCBI Taxonomy" id="4558"/>
    <lineage>
        <taxon>Eukaryota</taxon>
        <taxon>Viridiplantae</taxon>
        <taxon>Streptophyta</taxon>
        <taxon>Embryophyta</taxon>
        <taxon>Tracheophyta</taxon>
        <taxon>Spermatophyta</taxon>
        <taxon>Magnoliopsida</taxon>
        <taxon>Liliopsida</taxon>
        <taxon>Poales</taxon>
        <taxon>Poaceae</taxon>
        <taxon>PACMAD clade</taxon>
        <taxon>Panicoideae</taxon>
        <taxon>Andropogonodae</taxon>
        <taxon>Andropogoneae</taxon>
        <taxon>Sorghinae</taxon>
        <taxon>Sorghum</taxon>
    </lineage>
</organism>
<keyword evidence="2" id="KW-1185">Reference proteome</keyword>
<dbReference type="Proteomes" id="UP000000768">
    <property type="component" value="Chromosome 5"/>
</dbReference>
<dbReference type="InParanoid" id="A0A1Z5RIX5"/>
<reference evidence="1 2" key="1">
    <citation type="journal article" date="2009" name="Nature">
        <title>The Sorghum bicolor genome and the diversification of grasses.</title>
        <authorList>
            <person name="Paterson A.H."/>
            <person name="Bowers J.E."/>
            <person name="Bruggmann R."/>
            <person name="Dubchak I."/>
            <person name="Grimwood J."/>
            <person name="Gundlach H."/>
            <person name="Haberer G."/>
            <person name="Hellsten U."/>
            <person name="Mitros T."/>
            <person name="Poliakov A."/>
            <person name="Schmutz J."/>
            <person name="Spannagl M."/>
            <person name="Tang H."/>
            <person name="Wang X."/>
            <person name="Wicker T."/>
            <person name="Bharti A.K."/>
            <person name="Chapman J."/>
            <person name="Feltus F.A."/>
            <person name="Gowik U."/>
            <person name="Grigoriev I.V."/>
            <person name="Lyons E."/>
            <person name="Maher C.A."/>
            <person name="Martis M."/>
            <person name="Narechania A."/>
            <person name="Otillar R.P."/>
            <person name="Penning B.W."/>
            <person name="Salamov A.A."/>
            <person name="Wang Y."/>
            <person name="Zhang L."/>
            <person name="Carpita N.C."/>
            <person name="Freeling M."/>
            <person name="Gingle A.R."/>
            <person name="Hash C.T."/>
            <person name="Keller B."/>
            <person name="Klein P."/>
            <person name="Kresovich S."/>
            <person name="McCann M.C."/>
            <person name="Ming R."/>
            <person name="Peterson D.G."/>
            <person name="Mehboob-ur-Rahman"/>
            <person name="Ware D."/>
            <person name="Westhoff P."/>
            <person name="Mayer K.F."/>
            <person name="Messing J."/>
            <person name="Rokhsar D.S."/>
        </authorList>
    </citation>
    <scope>NUCLEOTIDE SEQUENCE [LARGE SCALE GENOMIC DNA]</scope>
    <source>
        <strain evidence="2">cv. BTx623</strain>
    </source>
</reference>
<name>A0A1Z5RIX5_SORBI</name>
<evidence type="ECO:0000313" key="1">
    <source>
        <dbReference type="EMBL" id="OQU83549.1"/>
    </source>
</evidence>
<dbReference type="Gramene" id="OQU83549">
    <property type="protein sequence ID" value="OQU83549"/>
    <property type="gene ID" value="SORBI_3005G132501"/>
</dbReference>